<evidence type="ECO:0000256" key="2">
    <source>
        <dbReference type="SAM" id="Phobius"/>
    </source>
</evidence>
<organism evidence="3 4">
    <name type="scientific">Maricaulis virginensis</name>
    <dbReference type="NCBI Taxonomy" id="144022"/>
    <lineage>
        <taxon>Bacteria</taxon>
        <taxon>Pseudomonadati</taxon>
        <taxon>Pseudomonadota</taxon>
        <taxon>Alphaproteobacteria</taxon>
        <taxon>Maricaulales</taxon>
        <taxon>Maricaulaceae</taxon>
        <taxon>Maricaulis</taxon>
    </lineage>
</organism>
<feature type="compositionally biased region" description="Basic and acidic residues" evidence="1">
    <location>
        <begin position="218"/>
        <end position="231"/>
    </location>
</feature>
<gene>
    <name evidence="3" type="ORF">GCM10017621_32140</name>
</gene>
<evidence type="ECO:0008006" key="5">
    <source>
        <dbReference type="Google" id="ProtNLM"/>
    </source>
</evidence>
<keyword evidence="2" id="KW-1133">Transmembrane helix</keyword>
<accession>A0A9W6IRC1</accession>
<feature type="compositionally biased region" description="Basic and acidic residues" evidence="1">
    <location>
        <begin position="11"/>
        <end position="25"/>
    </location>
</feature>
<reference evidence="3" key="1">
    <citation type="journal article" date="2014" name="Int. J. Syst. Evol. Microbiol.">
        <title>Complete genome sequence of Corynebacterium casei LMG S-19264T (=DSM 44701T), isolated from a smear-ripened cheese.</title>
        <authorList>
            <consortium name="US DOE Joint Genome Institute (JGI-PGF)"/>
            <person name="Walter F."/>
            <person name="Albersmeier A."/>
            <person name="Kalinowski J."/>
            <person name="Ruckert C."/>
        </authorList>
    </citation>
    <scope>NUCLEOTIDE SEQUENCE</scope>
    <source>
        <strain evidence="3">VKM B-1513</strain>
    </source>
</reference>
<proteinExistence type="predicted"/>
<evidence type="ECO:0000256" key="1">
    <source>
        <dbReference type="SAM" id="MobiDB-lite"/>
    </source>
</evidence>
<evidence type="ECO:0000313" key="4">
    <source>
        <dbReference type="Proteomes" id="UP001143486"/>
    </source>
</evidence>
<comment type="caution">
    <text evidence="3">The sequence shown here is derived from an EMBL/GenBank/DDBJ whole genome shotgun (WGS) entry which is preliminary data.</text>
</comment>
<feature type="region of interest" description="Disordered" evidence="1">
    <location>
        <begin position="1"/>
        <end position="25"/>
    </location>
</feature>
<dbReference type="AlphaFoldDB" id="A0A9W6IRC1"/>
<dbReference type="RefSeq" id="WP_271188047.1">
    <property type="nucleotide sequence ID" value="NZ_BSFE01000013.1"/>
</dbReference>
<evidence type="ECO:0000313" key="3">
    <source>
        <dbReference type="EMBL" id="GLK53706.1"/>
    </source>
</evidence>
<reference evidence="3" key="2">
    <citation type="submission" date="2023-01" db="EMBL/GenBank/DDBJ databases">
        <authorList>
            <person name="Sun Q."/>
            <person name="Evtushenko L."/>
        </authorList>
    </citation>
    <scope>NUCLEOTIDE SEQUENCE</scope>
    <source>
        <strain evidence="3">VKM B-1513</strain>
    </source>
</reference>
<feature type="transmembrane region" description="Helical" evidence="2">
    <location>
        <begin position="31"/>
        <end position="57"/>
    </location>
</feature>
<name>A0A9W6IRC1_9PROT</name>
<dbReference type="InterPro" id="IPR021834">
    <property type="entry name" value="DUF3426"/>
</dbReference>
<keyword evidence="2" id="KW-0472">Membrane</keyword>
<feature type="region of interest" description="Disordered" evidence="1">
    <location>
        <begin position="180"/>
        <end position="231"/>
    </location>
</feature>
<keyword evidence="2" id="KW-0812">Transmembrane</keyword>
<keyword evidence="4" id="KW-1185">Reference proteome</keyword>
<dbReference type="Pfam" id="PF11906">
    <property type="entry name" value="DUF3426"/>
    <property type="match status" value="1"/>
</dbReference>
<dbReference type="EMBL" id="BSFE01000013">
    <property type="protein sequence ID" value="GLK53706.1"/>
    <property type="molecule type" value="Genomic_DNA"/>
</dbReference>
<feature type="compositionally biased region" description="Low complexity" evidence="1">
    <location>
        <begin position="207"/>
        <end position="217"/>
    </location>
</feature>
<feature type="compositionally biased region" description="Basic and acidic residues" evidence="1">
    <location>
        <begin position="181"/>
        <end position="192"/>
    </location>
</feature>
<sequence length="231" mass="24603">MVSPESPAEPVVEKQPHKAFRERQEKKRHTLSVAAAGGAWGALAVACAVVLTTAWIFRVDVVTLWPRASSAYAAVGAEVNPYGFSVGELDIRRDVDHGVPLLVIEGDVRNFDRRSRAMPGLRAVLRDAQGESVLEWTVSVPAAQIRAGKRQEFRTVVSDPPPSAVEVEVMLMAHAATGNAAHEDAGEADDAHAAPSHPEPSRDAPDHAAAPAATHEPVVAEHQETADGGHH</sequence>
<dbReference type="Proteomes" id="UP001143486">
    <property type="component" value="Unassembled WGS sequence"/>
</dbReference>
<protein>
    <recommendedName>
        <fullName evidence="5">DUF3426 domain-containing protein</fullName>
    </recommendedName>
</protein>